<dbReference type="Proteomes" id="UP001527202">
    <property type="component" value="Unassembled WGS sequence"/>
</dbReference>
<dbReference type="OrthoDB" id="2614698at2"/>
<reference evidence="3 4" key="1">
    <citation type="submission" date="2018-01" db="EMBL/GenBank/DDBJ databases">
        <title>The whole genome sequencing and assembly of Paenibacillus chitinolyticus KCCM 41400 strain.</title>
        <authorList>
            <person name="Kim J.-Y."/>
            <person name="Park M.-K."/>
            <person name="Lee Y.-J."/>
            <person name="Yi H."/>
            <person name="Bahn Y.-S."/>
            <person name="Kim J.F."/>
            <person name="Lee D.-W."/>
        </authorList>
    </citation>
    <scope>NUCLEOTIDE SEQUENCE [LARGE SCALE GENOMIC DNA]</scope>
    <source>
        <strain evidence="3 4">KCCM 41400</strain>
    </source>
</reference>
<evidence type="ECO:0000313" key="2">
    <source>
        <dbReference type="EMBL" id="MCY9597589.1"/>
    </source>
</evidence>
<keyword evidence="3" id="KW-0132">Cell division</keyword>
<dbReference type="AlphaFoldDB" id="A0A410WVY8"/>
<dbReference type="RefSeq" id="WP_042228078.1">
    <property type="nucleotide sequence ID" value="NZ_BQWH01000006.1"/>
</dbReference>
<sequence>MKIHVFLDDQRRCPAGFTLARNVEECRLLLQDCEVDILSLDYDLGWDESGWDIVAWMIGTGTFPARIYLHTSSLEGRNRMYQALYASVPSTTSLHPGPPPAGLLAELAGG</sequence>
<name>A0A410WVY8_9BACL</name>
<gene>
    <name evidence="2" type="ORF">M5X16_17645</name>
    <name evidence="3" type="ORF">PC41400_13195</name>
</gene>
<dbReference type="EMBL" id="CP026520">
    <property type="protein sequence ID" value="QAV18578.1"/>
    <property type="molecule type" value="Genomic_DNA"/>
</dbReference>
<dbReference type="GO" id="GO:0051301">
    <property type="term" value="P:cell division"/>
    <property type="evidence" value="ECO:0007669"/>
    <property type="project" value="UniProtKB-KW"/>
</dbReference>
<accession>A0A410WVY8</accession>
<proteinExistence type="predicted"/>
<feature type="domain" description="Cyclic-phosphate processing Receiver" evidence="1">
    <location>
        <begin position="3"/>
        <end position="85"/>
    </location>
</feature>
<dbReference type="GeneID" id="95375768"/>
<protein>
    <submittedName>
        <fullName evidence="3">Cell division protein FtsJ</fullName>
    </submittedName>
</protein>
<keyword evidence="3" id="KW-0131">Cell cycle</keyword>
<dbReference type="InterPro" id="IPR046909">
    <property type="entry name" value="cREC_REC"/>
</dbReference>
<evidence type="ECO:0000313" key="4">
    <source>
        <dbReference type="Proteomes" id="UP000288943"/>
    </source>
</evidence>
<dbReference type="KEGG" id="pchi:PC41400_13195"/>
<evidence type="ECO:0000313" key="3">
    <source>
        <dbReference type="EMBL" id="QAV18578.1"/>
    </source>
</evidence>
<dbReference type="Pfam" id="PF20274">
    <property type="entry name" value="cREC_REC"/>
    <property type="match status" value="1"/>
</dbReference>
<evidence type="ECO:0000259" key="1">
    <source>
        <dbReference type="Pfam" id="PF20274"/>
    </source>
</evidence>
<reference evidence="2 5" key="2">
    <citation type="submission" date="2022-05" db="EMBL/GenBank/DDBJ databases">
        <title>Genome Sequencing of Bee-Associated Microbes.</title>
        <authorList>
            <person name="Dunlap C."/>
        </authorList>
    </citation>
    <scope>NUCLEOTIDE SEQUENCE [LARGE SCALE GENOMIC DNA]</scope>
    <source>
        <strain evidence="2 5">NRRL B-23120</strain>
    </source>
</reference>
<dbReference type="Proteomes" id="UP000288943">
    <property type="component" value="Chromosome"/>
</dbReference>
<evidence type="ECO:0000313" key="5">
    <source>
        <dbReference type="Proteomes" id="UP001527202"/>
    </source>
</evidence>
<organism evidence="3 4">
    <name type="scientific">Paenibacillus chitinolyticus</name>
    <dbReference type="NCBI Taxonomy" id="79263"/>
    <lineage>
        <taxon>Bacteria</taxon>
        <taxon>Bacillati</taxon>
        <taxon>Bacillota</taxon>
        <taxon>Bacilli</taxon>
        <taxon>Bacillales</taxon>
        <taxon>Paenibacillaceae</taxon>
        <taxon>Paenibacillus</taxon>
    </lineage>
</organism>
<keyword evidence="5" id="KW-1185">Reference proteome</keyword>
<dbReference type="EMBL" id="JAMDMJ010000023">
    <property type="protein sequence ID" value="MCY9597589.1"/>
    <property type="molecule type" value="Genomic_DNA"/>
</dbReference>